<feature type="transmembrane region" description="Helical" evidence="4">
    <location>
        <begin position="1469"/>
        <end position="1491"/>
    </location>
</feature>
<name>A0A1H4G764_9GAMM</name>
<evidence type="ECO:0000259" key="5">
    <source>
        <dbReference type="Pfam" id="PF01345"/>
    </source>
</evidence>
<dbReference type="InterPro" id="IPR047589">
    <property type="entry name" value="DUF11_rpt"/>
</dbReference>
<feature type="domain" description="DUF11" evidence="5">
    <location>
        <begin position="761"/>
        <end position="894"/>
    </location>
</feature>
<feature type="domain" description="DUF11" evidence="5">
    <location>
        <begin position="603"/>
        <end position="752"/>
    </location>
</feature>
<evidence type="ECO:0000313" key="8">
    <source>
        <dbReference type="Proteomes" id="UP000242469"/>
    </source>
</evidence>
<evidence type="ECO:0000256" key="3">
    <source>
        <dbReference type="ARBA" id="ARBA00022729"/>
    </source>
</evidence>
<evidence type="ECO:0000256" key="1">
    <source>
        <dbReference type="ARBA" id="ARBA00004613"/>
    </source>
</evidence>
<keyword evidence="2" id="KW-0964">Secreted</keyword>
<dbReference type="Pfam" id="PF17210">
    <property type="entry name" value="SdrD_B"/>
    <property type="match status" value="2"/>
</dbReference>
<dbReference type="Pfam" id="PF01345">
    <property type="entry name" value="DUF11"/>
    <property type="match status" value="3"/>
</dbReference>
<organism evidence="7 8">
    <name type="scientific">Marinobacterium iners DSM 11526</name>
    <dbReference type="NCBI Taxonomy" id="1122198"/>
    <lineage>
        <taxon>Bacteria</taxon>
        <taxon>Pseudomonadati</taxon>
        <taxon>Pseudomonadota</taxon>
        <taxon>Gammaproteobacteria</taxon>
        <taxon>Oceanospirillales</taxon>
        <taxon>Oceanospirillaceae</taxon>
        <taxon>Marinobacterium</taxon>
    </lineage>
</organism>
<dbReference type="Gene3D" id="2.60.40.10">
    <property type="entry name" value="Immunoglobulins"/>
    <property type="match status" value="2"/>
</dbReference>
<keyword evidence="4" id="KW-1133">Transmembrane helix</keyword>
<dbReference type="OrthoDB" id="28717at2"/>
<dbReference type="PANTHER" id="PTHR34819:SF3">
    <property type="entry name" value="CELL SURFACE PROTEIN"/>
    <property type="match status" value="1"/>
</dbReference>
<keyword evidence="3" id="KW-0732">Signal</keyword>
<proteinExistence type="predicted"/>
<dbReference type="STRING" id="1122198.SAMN02745729_11475"/>
<dbReference type="InterPro" id="IPR033764">
    <property type="entry name" value="Sdr_B"/>
</dbReference>
<dbReference type="RefSeq" id="WP_091827426.1">
    <property type="nucleotide sequence ID" value="NZ_FNRJ01000014.1"/>
</dbReference>
<feature type="domain" description="SD-repeat containing protein B" evidence="6">
    <location>
        <begin position="1352"/>
        <end position="1437"/>
    </location>
</feature>
<feature type="domain" description="SD-repeat containing protein B" evidence="6">
    <location>
        <begin position="1231"/>
        <end position="1335"/>
    </location>
</feature>
<evidence type="ECO:0000313" key="7">
    <source>
        <dbReference type="EMBL" id="SEB05267.1"/>
    </source>
</evidence>
<dbReference type="PANTHER" id="PTHR34819">
    <property type="entry name" value="LARGE CYSTEINE-RICH PERIPLASMIC PROTEIN OMCB"/>
    <property type="match status" value="1"/>
</dbReference>
<reference evidence="8" key="1">
    <citation type="submission" date="2016-10" db="EMBL/GenBank/DDBJ databases">
        <authorList>
            <person name="Varghese N."/>
            <person name="Submissions S."/>
        </authorList>
    </citation>
    <scope>NUCLEOTIDE SEQUENCE [LARGE SCALE GENOMIC DNA]</scope>
    <source>
        <strain evidence="8">DSM 11526</strain>
    </source>
</reference>
<sequence>MTKCLHSILEKSTACPHDMRSSSAKRSEGITKRLPKLLRQAALLIPLTATAGVATASDLVLDSVIVGNPSQVRASEEVNYEVSLRNSLNATTAENVVLTINLPGTAEYIGHSVAGSTDSCSHNSGVLTCNLDDIPYSVAVDTTVNVQTRITASTPNSVTYSSNVAASTETAGTNDQGSRNVSVASGTDLEMLLTGDASVMSGGVVTYVASIENHGPDTAPSPRAVITLSPDVTRTGGLPAGCTQSNQVITCTSGTALSNGNTWSIGNITAIVTPSSGNVSTTGSASFNNGTGFDGISSNNTKTVLTEATPGSDLRVEMTRVGSGTIVQFDTVQVRLRPIYSGQDPSNLSMVATIDSSFGIQQAPNFTQNGWNCAVAGQQITCSRTSGGGGDNVANYQIGDVLIDLEALSSGANLQSNTVVSSGGLSPDAIPSNDTATLALTVAAPSFNLQGFKTGPSVNESLRVVNGETFTYRLRARNDSNIPFRGELRMTDTLPAGIEVTAINANGWACTPSTTPVTGSASIVCNRDYSGTPLASGTNAPDVTLTARVVTEGGPYQNQMCVSYHNVPAGVVYPTESNGDATSGDNCQTHTGVSGYQAVDSADLSVAKTASPASVAAGEVLTYTLELVNAGTANATNVTLSDAFPDLFTGHTSGQSYLGATLLSSGNTTVASLDDICGTSHQSGNAGSHTLNCTFPTVPVCTQGSDCARIEIQVRPLGNTSNADPLTRVNNEACAYSASTADSDFSNNCGSASSEITAKADISVVKTAAWLEDPEPIAAGTNLTYTITVRNPAASSASGAANVELEETLPEDVTFVSATPTVGSCSAPTSETVINSGNNTFSCDLGTLARNASQTVEVVVRPNHGTQGNTLQNDVAVSTDTPEWDSTNNTSFATTDVAVARVDLVSTQRDNESTLGEVAIGDEVVYTLRTVNRGPSVAEDVKLYTVLPTSGLSFVRFEYEDANNGNAITPGLPAGVSCTSQPNPGDFGKTTDRVNELFFTASPDPIPDPLPTLPGALYGRYHSDLENADIVCDVADLLAVNDSVEFRMVLKGEEAGTFEPYTIARSLEHRAGIADIVPANDFEPENTTVKTEADLTVLEKTASATQVSVFEPFNYLIRVGNNGPAEGLGVKLTDSLPANMELVGAVSITAITSGTASNQTCTGVTGETTFECDFGDVSSDFEATVVVPVRLTAGSGTITNTAEVVVTGNTIDTDSDNNEAEGPVDVVKSSLAGRVYHDNDDSGNYTSGTNPAIAGVTVNLTGTDAFKNPVSRSTTTDGNGEYLFTNLAPGNYTVTEQHPASWIDAEETAGSEGGNIATNDVISDITLPANTDATEYNFGELRDLGTGTVTASISGHVYHDRNNNGVFDTDEAPIAGVTVRLEGNGNGDVRTTTTNTSGYYAFSGLEPGVEYTVTEEQPSGWVDGRETAGSVFTDSANSNDVFVVNVGDDEHGEEWNFGERRSSDLTPTAIPVMGPFGLLLTALLLGLIAMLSPRIRRQFC</sequence>
<feature type="domain" description="DUF11" evidence="5">
    <location>
        <begin position="1098"/>
        <end position="1221"/>
    </location>
</feature>
<protein>
    <submittedName>
        <fullName evidence="7">Conserved repeat domain-containing protein</fullName>
    </submittedName>
</protein>
<dbReference type="GO" id="GO:0005576">
    <property type="term" value="C:extracellular region"/>
    <property type="evidence" value="ECO:0007669"/>
    <property type="project" value="UniProtKB-SubCell"/>
</dbReference>
<evidence type="ECO:0000256" key="4">
    <source>
        <dbReference type="SAM" id="Phobius"/>
    </source>
</evidence>
<comment type="subcellular location">
    <subcellularLocation>
        <location evidence="1">Secreted</location>
    </subcellularLocation>
</comment>
<evidence type="ECO:0000256" key="2">
    <source>
        <dbReference type="ARBA" id="ARBA00022525"/>
    </source>
</evidence>
<keyword evidence="8" id="KW-1185">Reference proteome</keyword>
<dbReference type="SUPFAM" id="SSF117074">
    <property type="entry name" value="Hypothetical protein PA1324"/>
    <property type="match status" value="2"/>
</dbReference>
<dbReference type="InterPro" id="IPR013783">
    <property type="entry name" value="Ig-like_fold"/>
</dbReference>
<accession>A0A1H4G764</accession>
<dbReference type="InterPro" id="IPR051172">
    <property type="entry name" value="Chlamydia_OmcB"/>
</dbReference>
<dbReference type="InterPro" id="IPR001434">
    <property type="entry name" value="OmcB-like_DUF11"/>
</dbReference>
<dbReference type="EMBL" id="FNRJ01000014">
    <property type="protein sequence ID" value="SEB05267.1"/>
    <property type="molecule type" value="Genomic_DNA"/>
</dbReference>
<keyword evidence="4" id="KW-0812">Transmembrane</keyword>
<dbReference type="Proteomes" id="UP000242469">
    <property type="component" value="Unassembled WGS sequence"/>
</dbReference>
<gene>
    <name evidence="7" type="ORF">SAMN02745729_11475</name>
</gene>
<keyword evidence="4" id="KW-0472">Membrane</keyword>
<dbReference type="NCBIfam" id="TIGR01451">
    <property type="entry name" value="B_ant_repeat"/>
    <property type="match status" value="4"/>
</dbReference>
<evidence type="ECO:0000259" key="6">
    <source>
        <dbReference type="Pfam" id="PF17210"/>
    </source>
</evidence>